<dbReference type="STRING" id="240159.A0A4U5V0P3"/>
<accession>A0A4U5V0P3</accession>
<evidence type="ECO:0000256" key="1">
    <source>
        <dbReference type="ARBA" id="ARBA00004125"/>
    </source>
</evidence>
<evidence type="ECO:0000256" key="8">
    <source>
        <dbReference type="ARBA" id="ARBA00022837"/>
    </source>
</evidence>
<dbReference type="GO" id="GO:0006897">
    <property type="term" value="P:endocytosis"/>
    <property type="evidence" value="ECO:0007669"/>
    <property type="project" value="TreeGrafter"/>
</dbReference>
<proteinExistence type="predicted"/>
<feature type="domain" description="EF-hand" evidence="11">
    <location>
        <begin position="408"/>
        <end position="443"/>
    </location>
</feature>
<dbReference type="PROSITE" id="PS50031">
    <property type="entry name" value="EH"/>
    <property type="match status" value="1"/>
</dbReference>
<keyword evidence="3" id="KW-1003">Cell membrane</keyword>
<dbReference type="PROSITE" id="PS00018">
    <property type="entry name" value="EF_HAND_1"/>
    <property type="match status" value="1"/>
</dbReference>
<dbReference type="GO" id="GO:0010008">
    <property type="term" value="C:endosome membrane"/>
    <property type="evidence" value="ECO:0007669"/>
    <property type="project" value="UniProtKB-SubCell"/>
</dbReference>
<evidence type="ECO:0000256" key="9">
    <source>
        <dbReference type="ARBA" id="ARBA00022840"/>
    </source>
</evidence>
<dbReference type="Proteomes" id="UP000298787">
    <property type="component" value="Chromosome 13"/>
</dbReference>
<dbReference type="InterPro" id="IPR040990">
    <property type="entry name" value="DUF5600"/>
</dbReference>
<dbReference type="GO" id="GO:0005886">
    <property type="term" value="C:plasma membrane"/>
    <property type="evidence" value="ECO:0007669"/>
    <property type="project" value="UniProtKB-SubCell"/>
</dbReference>
<dbReference type="Gene3D" id="1.10.238.10">
    <property type="entry name" value="EF-hand"/>
    <property type="match status" value="1"/>
</dbReference>
<comment type="subcellular location">
    <subcellularLocation>
        <location evidence="2">Cell membrane</location>
        <topology evidence="2">Peripheral membrane protein</topology>
        <orientation evidence="2">Cytoplasmic side</orientation>
    </subcellularLocation>
    <subcellularLocation>
        <location evidence="1">Endosome membrane</location>
        <topology evidence="1">Peripheral membrane protein</topology>
        <orientation evidence="1">Cytoplasmic side</orientation>
    </subcellularLocation>
</comment>
<keyword evidence="8" id="KW-0106">Calcium</keyword>
<evidence type="ECO:0000256" key="2">
    <source>
        <dbReference type="ARBA" id="ARBA00004413"/>
    </source>
</evidence>
<keyword evidence="4" id="KW-0597">Phosphoprotein</keyword>
<dbReference type="InterPro" id="IPR018247">
    <property type="entry name" value="EF_Hand_1_Ca_BS"/>
</dbReference>
<dbReference type="PANTHER" id="PTHR11216:SF62">
    <property type="entry name" value="EH DOMAIN-CONTAINING PROTEIN 2"/>
    <property type="match status" value="1"/>
</dbReference>
<dbReference type="InterPro" id="IPR027417">
    <property type="entry name" value="P-loop_NTPase"/>
</dbReference>
<protein>
    <submittedName>
        <fullName evidence="13">EH domain-containing protein 2</fullName>
    </submittedName>
</protein>
<dbReference type="InterPro" id="IPR011992">
    <property type="entry name" value="EF-hand-dom_pair"/>
</dbReference>
<dbReference type="Pfam" id="PF18150">
    <property type="entry name" value="DUF5600"/>
    <property type="match status" value="1"/>
</dbReference>
<dbReference type="PROSITE" id="PS51718">
    <property type="entry name" value="G_DYNAMIN_2"/>
    <property type="match status" value="1"/>
</dbReference>
<feature type="domain" description="EH" evidence="10">
    <location>
        <begin position="376"/>
        <end position="464"/>
    </location>
</feature>
<dbReference type="GO" id="GO:0005525">
    <property type="term" value="F:GTP binding"/>
    <property type="evidence" value="ECO:0007669"/>
    <property type="project" value="InterPro"/>
</dbReference>
<dbReference type="CDD" id="cd00052">
    <property type="entry name" value="EH"/>
    <property type="match status" value="1"/>
</dbReference>
<evidence type="ECO:0000313" key="14">
    <source>
        <dbReference type="Proteomes" id="UP000298787"/>
    </source>
</evidence>
<dbReference type="Pfam" id="PF12763">
    <property type="entry name" value="EH"/>
    <property type="match status" value="1"/>
</dbReference>
<dbReference type="InterPro" id="IPR002048">
    <property type="entry name" value="EF_hand_dom"/>
</dbReference>
<gene>
    <name evidence="13" type="ORF">D9C73_015298</name>
</gene>
<dbReference type="SMART" id="SM00027">
    <property type="entry name" value="EH"/>
    <property type="match status" value="1"/>
</dbReference>
<dbReference type="InterPro" id="IPR030381">
    <property type="entry name" value="G_DYNAMIN_dom"/>
</dbReference>
<keyword evidence="3" id="KW-0472">Membrane</keyword>
<dbReference type="SMART" id="SM00054">
    <property type="entry name" value="EFh"/>
    <property type="match status" value="1"/>
</dbReference>
<dbReference type="Gene3D" id="3.40.50.300">
    <property type="entry name" value="P-loop containing nucleotide triphosphate hydrolases"/>
    <property type="match status" value="1"/>
</dbReference>
<keyword evidence="14" id="KW-1185">Reference proteome</keyword>
<dbReference type="GO" id="GO:0005524">
    <property type="term" value="F:ATP binding"/>
    <property type="evidence" value="ECO:0007669"/>
    <property type="project" value="UniProtKB-KW"/>
</dbReference>
<evidence type="ECO:0000256" key="5">
    <source>
        <dbReference type="ARBA" id="ARBA00022723"/>
    </source>
</evidence>
<evidence type="ECO:0000256" key="6">
    <source>
        <dbReference type="ARBA" id="ARBA00022741"/>
    </source>
</evidence>
<dbReference type="Pfam" id="PF16880">
    <property type="entry name" value="EHD_N"/>
    <property type="match status" value="1"/>
</dbReference>
<keyword evidence="7" id="KW-0967">Endosome</keyword>
<dbReference type="SUPFAM" id="SSF47473">
    <property type="entry name" value="EF-hand"/>
    <property type="match status" value="1"/>
</dbReference>
<dbReference type="PANTHER" id="PTHR11216">
    <property type="entry name" value="EH DOMAIN"/>
    <property type="match status" value="1"/>
</dbReference>
<dbReference type="GO" id="GO:0005509">
    <property type="term" value="F:calcium ion binding"/>
    <property type="evidence" value="ECO:0007669"/>
    <property type="project" value="InterPro"/>
</dbReference>
<evidence type="ECO:0000259" key="11">
    <source>
        <dbReference type="PROSITE" id="PS50222"/>
    </source>
</evidence>
<keyword evidence="5" id="KW-0479">Metal-binding</keyword>
<evidence type="ECO:0000313" key="13">
    <source>
        <dbReference type="EMBL" id="TKS81193.1"/>
    </source>
</evidence>
<evidence type="ECO:0000256" key="7">
    <source>
        <dbReference type="ARBA" id="ARBA00022753"/>
    </source>
</evidence>
<evidence type="ECO:0000256" key="4">
    <source>
        <dbReference type="ARBA" id="ARBA00022553"/>
    </source>
</evidence>
<feature type="domain" description="Dynamin-type G" evidence="12">
    <location>
        <begin position="1"/>
        <end position="225"/>
    </location>
</feature>
<dbReference type="AlphaFoldDB" id="A0A4U5V0P3"/>
<dbReference type="InterPro" id="IPR000261">
    <property type="entry name" value="EH_dom"/>
</dbReference>
<keyword evidence="6" id="KW-0547">Nucleotide-binding</keyword>
<organism evidence="13 14">
    <name type="scientific">Collichthys lucidus</name>
    <name type="common">Big head croaker</name>
    <name type="synonym">Sciaena lucida</name>
    <dbReference type="NCBI Taxonomy" id="240159"/>
    <lineage>
        <taxon>Eukaryota</taxon>
        <taxon>Metazoa</taxon>
        <taxon>Chordata</taxon>
        <taxon>Craniata</taxon>
        <taxon>Vertebrata</taxon>
        <taxon>Euteleostomi</taxon>
        <taxon>Actinopterygii</taxon>
        <taxon>Neopterygii</taxon>
        <taxon>Teleostei</taxon>
        <taxon>Neoteleostei</taxon>
        <taxon>Acanthomorphata</taxon>
        <taxon>Eupercaria</taxon>
        <taxon>Sciaenidae</taxon>
        <taxon>Collichthys</taxon>
    </lineage>
</organism>
<dbReference type="GO" id="GO:0016197">
    <property type="term" value="P:endosomal transport"/>
    <property type="evidence" value="ECO:0007669"/>
    <property type="project" value="TreeGrafter"/>
</dbReference>
<dbReference type="PROSITE" id="PS50222">
    <property type="entry name" value="EF_HAND_2"/>
    <property type="match status" value="1"/>
</dbReference>
<dbReference type="SUPFAM" id="SSF52540">
    <property type="entry name" value="P-loop containing nucleoside triphosphate hydrolases"/>
    <property type="match status" value="1"/>
</dbReference>
<dbReference type="Gene3D" id="1.10.268.20">
    <property type="match status" value="2"/>
</dbReference>
<dbReference type="FunFam" id="1.10.238.10:FF:000038">
    <property type="entry name" value="EH domain-containing protein 3"/>
    <property type="match status" value="1"/>
</dbReference>
<dbReference type="EMBL" id="CM014090">
    <property type="protein sequence ID" value="TKS81193.1"/>
    <property type="molecule type" value="Genomic_DNA"/>
</dbReference>
<evidence type="ECO:0000259" key="12">
    <source>
        <dbReference type="PROSITE" id="PS51718"/>
    </source>
</evidence>
<reference evidence="13 14" key="1">
    <citation type="submission" date="2019-01" db="EMBL/GenBank/DDBJ databases">
        <title>Genome Assembly of Collichthys lucidus.</title>
        <authorList>
            <person name="Cai M."/>
            <person name="Xiao S."/>
        </authorList>
    </citation>
    <scope>NUCLEOTIDE SEQUENCE [LARGE SCALE GENOMIC DNA]</scope>
    <source>
        <strain evidence="13">JT15FE1705JMU</strain>
        <tissue evidence="13">Muscle</tissue>
    </source>
</reference>
<evidence type="ECO:0000256" key="3">
    <source>
        <dbReference type="ARBA" id="ARBA00022475"/>
    </source>
</evidence>
<name>A0A4U5V0P3_COLLU</name>
<dbReference type="InterPro" id="IPR031692">
    <property type="entry name" value="EHD_N"/>
</dbReference>
<sequence length="468" mass="54201">MSFRRLISNPKTLGDVNMVTEELRNLYYKRLLPIEKCYSFHHFHSPSYEDADFDSKPMVLVMGQYSTGKTTFIRFQCVQMPNKVLESISIIDTPGILTAAKRKMSRGYDFPAVLRWFAERVDRIILLFDAHKLEFSDELTRAFGALCGYEDKLRVVLNKADMVDSQQLMRVYGALMWSLGKVFRTPEILRVYIGSFWSEPRQTCDHYQLIELEEEDLLADIRNLPRNAAVRKLNDLVKRARLVRAHAHIISYLKQEMPTIFCKESKKHNLIYQLPVIFTKIQQQHRVPAGDFPDCTKMQEKLLSQDFSKFKTLKPNLMASLDKLLTNDIANLVPLLQQQELRKKSLPGVLDDPFKELSRDDESSEVDFDEWAVEKFKPKYDEIFYNLSPNEGKLSGTKVREWMMTTLLPNSVLAHIWRLADVDGDGMLDNEEFALAVHLIEGKLDGHWLPRELPSHLVPPSKRLSTAS</sequence>
<keyword evidence="9" id="KW-0067">ATP-binding</keyword>
<evidence type="ECO:0000259" key="10">
    <source>
        <dbReference type="PROSITE" id="PS50031"/>
    </source>
</evidence>